<feature type="compositionally biased region" description="Polar residues" evidence="2">
    <location>
        <begin position="10"/>
        <end position="37"/>
    </location>
</feature>
<dbReference type="AlphaFoldDB" id="A0A4Y9Z4H3"/>
<evidence type="ECO:0000256" key="1">
    <source>
        <dbReference type="SAM" id="Coils"/>
    </source>
</evidence>
<organism evidence="3 4">
    <name type="scientific">Dentipellis fragilis</name>
    <dbReference type="NCBI Taxonomy" id="205917"/>
    <lineage>
        <taxon>Eukaryota</taxon>
        <taxon>Fungi</taxon>
        <taxon>Dikarya</taxon>
        <taxon>Basidiomycota</taxon>
        <taxon>Agaricomycotina</taxon>
        <taxon>Agaricomycetes</taxon>
        <taxon>Russulales</taxon>
        <taxon>Hericiaceae</taxon>
        <taxon>Dentipellis</taxon>
    </lineage>
</organism>
<evidence type="ECO:0000313" key="4">
    <source>
        <dbReference type="Proteomes" id="UP000298327"/>
    </source>
</evidence>
<evidence type="ECO:0000313" key="3">
    <source>
        <dbReference type="EMBL" id="TFY68239.1"/>
    </source>
</evidence>
<keyword evidence="1" id="KW-0175">Coiled coil</keyword>
<protein>
    <submittedName>
        <fullName evidence="3">Uncharacterized protein</fullName>
    </submittedName>
</protein>
<dbReference type="Proteomes" id="UP000298327">
    <property type="component" value="Unassembled WGS sequence"/>
</dbReference>
<dbReference type="OrthoDB" id="17066at2759"/>
<sequence length="233" mass="26667">MSGRLASFRGPSTPSASPVQVKQNPKSPSSPGRVTESTYHRKVRALLQDLRGTCETWDDLVLVDGMKAVKGLVDTRTDLDNQLALVPEGKQPQSRMVGEKLASMESRIEDLDNILRKLRKQFQKMNAAVDALESLLADAHKTKGWTWIHEEPLWVTWTLEKFVTRIPDILHPYHRSLRLHEELVGSLRSHSVSFEASRDAMARWVEQPWLEEDGWDGKWEDLCSAEIERWDSQ</sequence>
<feature type="region of interest" description="Disordered" evidence="2">
    <location>
        <begin position="1"/>
        <end position="37"/>
    </location>
</feature>
<gene>
    <name evidence="3" type="ORF">EVG20_g3633</name>
</gene>
<name>A0A4Y9Z4H3_9AGAM</name>
<accession>A0A4Y9Z4H3</accession>
<reference evidence="3 4" key="1">
    <citation type="submission" date="2019-02" db="EMBL/GenBank/DDBJ databases">
        <title>Genome sequencing of the rare red list fungi Dentipellis fragilis.</title>
        <authorList>
            <person name="Buettner E."/>
            <person name="Kellner H."/>
        </authorList>
    </citation>
    <scope>NUCLEOTIDE SEQUENCE [LARGE SCALE GENOMIC DNA]</scope>
    <source>
        <strain evidence="3 4">DSM 105465</strain>
    </source>
</reference>
<proteinExistence type="predicted"/>
<evidence type="ECO:0000256" key="2">
    <source>
        <dbReference type="SAM" id="MobiDB-lite"/>
    </source>
</evidence>
<feature type="coiled-coil region" evidence="1">
    <location>
        <begin position="101"/>
        <end position="135"/>
    </location>
</feature>
<comment type="caution">
    <text evidence="3">The sequence shown here is derived from an EMBL/GenBank/DDBJ whole genome shotgun (WGS) entry which is preliminary data.</text>
</comment>
<keyword evidence="4" id="KW-1185">Reference proteome</keyword>
<dbReference type="EMBL" id="SEOQ01000168">
    <property type="protein sequence ID" value="TFY68239.1"/>
    <property type="molecule type" value="Genomic_DNA"/>
</dbReference>